<keyword evidence="1" id="KW-1133">Transmembrane helix</keyword>
<evidence type="ECO:0000313" key="4">
    <source>
        <dbReference type="Proteomes" id="UP000693981"/>
    </source>
</evidence>
<comment type="caution">
    <text evidence="3">The sequence shown here is derived from an EMBL/GenBank/DDBJ whole genome shotgun (WGS) entry which is preliminary data.</text>
</comment>
<feature type="transmembrane region" description="Helical" evidence="1">
    <location>
        <begin position="235"/>
        <end position="256"/>
    </location>
</feature>
<keyword evidence="2" id="KW-0732">Signal</keyword>
<dbReference type="Proteomes" id="UP000693981">
    <property type="component" value="Unassembled WGS sequence"/>
</dbReference>
<evidence type="ECO:0000256" key="1">
    <source>
        <dbReference type="SAM" id="Phobius"/>
    </source>
</evidence>
<keyword evidence="4" id="KW-1185">Reference proteome</keyword>
<keyword evidence="1" id="KW-0472">Membrane</keyword>
<sequence length="527" mass="59855">MFMWMAVGLGPIFLQCRGYASFMTPHKISLRLVTPVETVPETADLFDRCPVEWLFMAGAWWNISPTNYYRVEGGLLCHYLMPQYNVHGNYFLGTHKTATLYHTVPRSCANESYPFENYFYHGSIGYYSFYIEGQGTYCALDNAAYDKVLGLGTYDTNGANLIRDGGESGYRKSYWYGLTGIAWIVYRCWVVRRSFIMCKRFARRCSPTSERITLQGAMVFVQESMRLSAHGAKNYHRVLILFLLLDLGLMSDLFLLITQEGFLGRIQCISLGYNLAAIISVLFEMVETMNWMREKVRCLVKRLLFNYETALVGELLTAILIQSYITSLNRSDLRHTETQAKLLSYYIMSLIGHGCIALGCLVVIICTRTIGTLAFMWWRYRSLTILSTPCSVDMTLGARCKMILLAGYTWENGTLFYRASTLRAFGLSKMTEEDGGAFMVYSKCHWFAITRKDLVVCGIVSGHVVEPCEEHACLGVVTDFDRMLGGVGAEVQHQKKDYSPRKIQLKSSASATSFENRILAVNEEPDE</sequence>
<organism evidence="3 4">
    <name type="scientific">Phytophthora boehmeriae</name>
    <dbReference type="NCBI Taxonomy" id="109152"/>
    <lineage>
        <taxon>Eukaryota</taxon>
        <taxon>Sar</taxon>
        <taxon>Stramenopiles</taxon>
        <taxon>Oomycota</taxon>
        <taxon>Peronosporomycetes</taxon>
        <taxon>Peronosporales</taxon>
        <taxon>Peronosporaceae</taxon>
        <taxon>Phytophthora</taxon>
    </lineage>
</organism>
<feature type="transmembrane region" description="Helical" evidence="1">
    <location>
        <begin position="173"/>
        <end position="190"/>
    </location>
</feature>
<dbReference type="OrthoDB" id="121533at2759"/>
<feature type="transmembrane region" description="Helical" evidence="1">
    <location>
        <begin position="304"/>
        <end position="325"/>
    </location>
</feature>
<evidence type="ECO:0000313" key="3">
    <source>
        <dbReference type="EMBL" id="KAG7401906.1"/>
    </source>
</evidence>
<dbReference type="AlphaFoldDB" id="A0A8T1X7V7"/>
<feature type="transmembrane region" description="Helical" evidence="1">
    <location>
        <begin position="345"/>
        <end position="378"/>
    </location>
</feature>
<evidence type="ECO:0000256" key="2">
    <source>
        <dbReference type="SAM" id="SignalP"/>
    </source>
</evidence>
<keyword evidence="1" id="KW-0812">Transmembrane</keyword>
<dbReference type="EMBL" id="JAGDFL010000006">
    <property type="protein sequence ID" value="KAG7401906.1"/>
    <property type="molecule type" value="Genomic_DNA"/>
</dbReference>
<feature type="signal peptide" evidence="2">
    <location>
        <begin position="1"/>
        <end position="20"/>
    </location>
</feature>
<proteinExistence type="predicted"/>
<protein>
    <submittedName>
        <fullName evidence="3">Uncharacterized protein</fullName>
    </submittedName>
</protein>
<feature type="chain" id="PRO_5035797812" evidence="2">
    <location>
        <begin position="21"/>
        <end position="527"/>
    </location>
</feature>
<accession>A0A8T1X7V7</accession>
<name>A0A8T1X7V7_9STRA</name>
<reference evidence="3" key="1">
    <citation type="submission" date="2021-02" db="EMBL/GenBank/DDBJ databases">
        <authorList>
            <person name="Palmer J.M."/>
        </authorList>
    </citation>
    <scope>NUCLEOTIDE SEQUENCE</scope>
    <source>
        <strain evidence="3">SCRP23</strain>
    </source>
</reference>
<feature type="transmembrane region" description="Helical" evidence="1">
    <location>
        <begin position="262"/>
        <end position="283"/>
    </location>
</feature>
<gene>
    <name evidence="3" type="ORF">PHYBOEH_009486</name>
</gene>